<evidence type="ECO:0000313" key="4">
    <source>
        <dbReference type="Proteomes" id="UP000469523"/>
    </source>
</evidence>
<keyword evidence="4" id="KW-1185">Reference proteome</keyword>
<sequence>MRKYSLIIYTLVFVILFSSINVFADTNSEDIKKAFEEGFKIGEKIGKNQALKNNIDNKFPFYNEIKPTRYDVKVENNDYLKGKEEEFIDSFINGYLEGHEKGYKENIKSNDDGTTIIYGSEDFGTIMGRIDGYIAYKSGSRNNWERYIPSDRELINMFELNRESREHRNCFIDDFKKSYRISFEAAFQVAKLGERDYSYEEGLKDGDEYARNLADLNARKDYLLGLRNDYKRNMPSNKEIITMFNLNKESGEYRDAFLAGFEFGRSTSGGKTEGGYILYYNDAYRKANRETTETPDLNGEEGGRTIGKMKGEYAAIMDITMDKTNLWSSHKVNDEIIINEYGLQFQSENYRLAFIIGYWNEFMKSYNETYKKLQQDRNRVKTHTEKISIDGKDNIGIPDDDKFLVDIEAGTYYNDAIVTIDSIPITYVNPNSTRHTQASGVYGLKVMNLANTFDRNKRITIKFKSYGNDIKYGIYKYHYNKWIYIPSKQEGDYLVADINLNNIDLTGNIYSVRVDNELPIFHESRGHWARDEINTYVKREIIYGYPDKSFKPDKEISRGEFVTMLSRLYDWYPPYDSTNIIKFKDYKEFGYAEKAISYATYYKIVNGYIDNTFKPHDSITYKEVEIIMSRVLKNKDFKWDYFANKMIYEKKVRSRSKDSMNNKITRAEFTFLLYQLNEWQY</sequence>
<evidence type="ECO:0000256" key="1">
    <source>
        <dbReference type="SAM" id="SignalP"/>
    </source>
</evidence>
<dbReference type="AlphaFoldDB" id="A0A6N7XCY1"/>
<dbReference type="Proteomes" id="UP000469523">
    <property type="component" value="Unassembled WGS sequence"/>
</dbReference>
<dbReference type="Pfam" id="PF00395">
    <property type="entry name" value="SLH"/>
    <property type="match status" value="2"/>
</dbReference>
<comment type="caution">
    <text evidence="3">The sequence shown here is derived from an EMBL/GenBank/DDBJ whole genome shotgun (WGS) entry which is preliminary data.</text>
</comment>
<proteinExistence type="predicted"/>
<dbReference type="PANTHER" id="PTHR43308">
    <property type="entry name" value="OUTER MEMBRANE PROTEIN ALPHA-RELATED"/>
    <property type="match status" value="1"/>
</dbReference>
<dbReference type="InterPro" id="IPR001119">
    <property type="entry name" value="SLH_dom"/>
</dbReference>
<protein>
    <submittedName>
        <fullName evidence="3">S-layer homology domain-containing protein</fullName>
    </submittedName>
</protein>
<gene>
    <name evidence="3" type="ORF">FYJ83_00170</name>
</gene>
<dbReference type="PANTHER" id="PTHR43308:SF5">
    <property type="entry name" value="S-LAYER PROTEIN _ PEPTIDOGLYCAN ENDO-BETA-N-ACETYLGLUCOSAMINIDASE"/>
    <property type="match status" value="1"/>
</dbReference>
<keyword evidence="1" id="KW-0732">Signal</keyword>
<dbReference type="RefSeq" id="WP_154437901.1">
    <property type="nucleotide sequence ID" value="NZ_VUNQ01000001.1"/>
</dbReference>
<feature type="signal peptide" evidence="1">
    <location>
        <begin position="1"/>
        <end position="24"/>
    </location>
</feature>
<name>A0A6N7XCY1_9FIRM</name>
<feature type="domain" description="SLH" evidence="2">
    <location>
        <begin position="516"/>
        <end position="579"/>
    </location>
</feature>
<dbReference type="InterPro" id="IPR051465">
    <property type="entry name" value="Cell_Envelope_Struct_Comp"/>
</dbReference>
<dbReference type="EMBL" id="VUNQ01000001">
    <property type="protein sequence ID" value="MST99878.1"/>
    <property type="molecule type" value="Genomic_DNA"/>
</dbReference>
<feature type="domain" description="SLH" evidence="2">
    <location>
        <begin position="580"/>
        <end position="642"/>
    </location>
</feature>
<evidence type="ECO:0000313" key="3">
    <source>
        <dbReference type="EMBL" id="MST99878.1"/>
    </source>
</evidence>
<feature type="chain" id="PRO_5026977743" evidence="1">
    <location>
        <begin position="25"/>
        <end position="681"/>
    </location>
</feature>
<organism evidence="3 4">
    <name type="scientific">Tissierella pigra</name>
    <dbReference type="NCBI Taxonomy" id="2607614"/>
    <lineage>
        <taxon>Bacteria</taxon>
        <taxon>Bacillati</taxon>
        <taxon>Bacillota</taxon>
        <taxon>Tissierellia</taxon>
        <taxon>Tissierellales</taxon>
        <taxon>Tissierellaceae</taxon>
        <taxon>Tissierella</taxon>
    </lineage>
</organism>
<dbReference type="PROSITE" id="PS51272">
    <property type="entry name" value="SLH"/>
    <property type="match status" value="2"/>
</dbReference>
<evidence type="ECO:0000259" key="2">
    <source>
        <dbReference type="PROSITE" id="PS51272"/>
    </source>
</evidence>
<accession>A0A6N7XCY1</accession>
<reference evidence="3 4" key="1">
    <citation type="submission" date="2019-09" db="EMBL/GenBank/DDBJ databases">
        <title>In-depth cultivation of the pig gut microbiome towards novel bacterial diversity and tailored functional studies.</title>
        <authorList>
            <person name="Wylensek D."/>
            <person name="Hitch T.C.A."/>
            <person name="Clavel T."/>
        </authorList>
    </citation>
    <scope>NUCLEOTIDE SEQUENCE [LARGE SCALE GENOMIC DNA]</scope>
    <source>
        <strain evidence="3 4">WCA3-693-APC-4?</strain>
    </source>
</reference>